<dbReference type="InterPro" id="IPR043137">
    <property type="entry name" value="GGT_ssub_C"/>
</dbReference>
<dbReference type="Gene3D" id="3.60.20.40">
    <property type="match status" value="1"/>
</dbReference>
<dbReference type="Proteomes" id="UP000886047">
    <property type="component" value="Unassembled WGS sequence"/>
</dbReference>
<feature type="non-terminal residue" evidence="1">
    <location>
        <position position="1"/>
    </location>
</feature>
<dbReference type="InterPro" id="IPR029055">
    <property type="entry name" value="Ntn_hydrolases_N"/>
</dbReference>
<gene>
    <name evidence="1" type="ORF">ENN90_11425</name>
</gene>
<evidence type="ECO:0000313" key="1">
    <source>
        <dbReference type="EMBL" id="HDR52210.1"/>
    </source>
</evidence>
<dbReference type="EMBL" id="DSDK01000629">
    <property type="protein sequence ID" value="HDR52210.1"/>
    <property type="molecule type" value="Genomic_DNA"/>
</dbReference>
<name>A0A831LVX7_9BACT</name>
<dbReference type="SUPFAM" id="SSF56235">
    <property type="entry name" value="N-terminal nucleophile aminohydrolases (Ntn hydrolases)"/>
    <property type="match status" value="1"/>
</dbReference>
<protein>
    <submittedName>
        <fullName evidence="1">Gamma-glutamyltransferase</fullName>
    </submittedName>
</protein>
<comment type="caution">
    <text evidence="1">The sequence shown here is derived from an EMBL/GenBank/DDBJ whole genome shotgun (WGS) entry which is preliminary data.</text>
</comment>
<accession>A0A831LVX7</accession>
<reference evidence="1" key="1">
    <citation type="journal article" date="2020" name="mSystems">
        <title>Genome- and Community-Level Interaction Insights into Carbon Utilization and Element Cycling Functions of Hydrothermarchaeota in Hydrothermal Sediment.</title>
        <authorList>
            <person name="Zhou Z."/>
            <person name="Liu Y."/>
            <person name="Xu W."/>
            <person name="Pan J."/>
            <person name="Luo Z.H."/>
            <person name="Li M."/>
        </authorList>
    </citation>
    <scope>NUCLEOTIDE SEQUENCE [LARGE SCALE GENOMIC DNA]</scope>
    <source>
        <strain evidence="1">SpSt-1217</strain>
    </source>
</reference>
<proteinExistence type="predicted"/>
<organism evidence="1">
    <name type="scientific">Mariniphaga anaerophila</name>
    <dbReference type="NCBI Taxonomy" id="1484053"/>
    <lineage>
        <taxon>Bacteria</taxon>
        <taxon>Pseudomonadati</taxon>
        <taxon>Bacteroidota</taxon>
        <taxon>Bacteroidia</taxon>
        <taxon>Marinilabiliales</taxon>
        <taxon>Prolixibacteraceae</taxon>
        <taxon>Mariniphaga</taxon>
    </lineage>
</organism>
<sequence>MTDGGEVSLETGFSYQTIRNLMEKGHKISFANGPYGGYQAIMWDEKNKVYFGASESRKDGQAAGY</sequence>
<dbReference type="AlphaFoldDB" id="A0A831LVX7"/>